<sequence length="230" mass="25533">MFVDNRRYRFPPGTTKEVIPHGPEIDKPYASRSTCSRRAGLDATMSDSANNPARPFGMTKRQNAPGYAHAFFQGCGTNNDESENNKLKLPRSPRFGGSLKRMQLVSPWVTPWHENGRSIVNLASLGSNAQCADFVPSTGKQGRSRGGSAHRHLRDARAMSEVLNASSVNELSIENVSKNNNFHDEIANLRTNDGRRRAREYSLPDVKSCFVGPAGIDTFKLSYDSYQKIK</sequence>
<proteinExistence type="predicted"/>
<organism evidence="1 2">
    <name type="scientific">Schizopora paradoxa</name>
    <dbReference type="NCBI Taxonomy" id="27342"/>
    <lineage>
        <taxon>Eukaryota</taxon>
        <taxon>Fungi</taxon>
        <taxon>Dikarya</taxon>
        <taxon>Basidiomycota</taxon>
        <taxon>Agaricomycotina</taxon>
        <taxon>Agaricomycetes</taxon>
        <taxon>Hymenochaetales</taxon>
        <taxon>Schizoporaceae</taxon>
        <taxon>Schizopora</taxon>
    </lineage>
</organism>
<keyword evidence="2" id="KW-1185">Reference proteome</keyword>
<protein>
    <submittedName>
        <fullName evidence="1">Uncharacterized protein</fullName>
    </submittedName>
</protein>
<dbReference type="EMBL" id="KQ085974">
    <property type="protein sequence ID" value="KLO12616.1"/>
    <property type="molecule type" value="Genomic_DNA"/>
</dbReference>
<gene>
    <name evidence="1" type="ORF">SCHPADRAFT_890667</name>
</gene>
<dbReference type="Proteomes" id="UP000053477">
    <property type="component" value="Unassembled WGS sequence"/>
</dbReference>
<reference evidence="1 2" key="1">
    <citation type="submission" date="2015-04" db="EMBL/GenBank/DDBJ databases">
        <title>Complete genome sequence of Schizopora paradoxa KUC8140, a cosmopolitan wood degrader in East Asia.</title>
        <authorList>
            <consortium name="DOE Joint Genome Institute"/>
            <person name="Min B."/>
            <person name="Park H."/>
            <person name="Jang Y."/>
            <person name="Kim J.-J."/>
            <person name="Kim K.H."/>
            <person name="Pangilinan J."/>
            <person name="Lipzen A."/>
            <person name="Riley R."/>
            <person name="Grigoriev I.V."/>
            <person name="Spatafora J.W."/>
            <person name="Choi I.-G."/>
        </authorList>
    </citation>
    <scope>NUCLEOTIDE SEQUENCE [LARGE SCALE GENOMIC DNA]</scope>
    <source>
        <strain evidence="1 2">KUC8140</strain>
    </source>
</reference>
<dbReference type="AlphaFoldDB" id="A0A0H2S6Z1"/>
<evidence type="ECO:0000313" key="1">
    <source>
        <dbReference type="EMBL" id="KLO12616.1"/>
    </source>
</evidence>
<dbReference type="InParanoid" id="A0A0H2S6Z1"/>
<accession>A0A0H2S6Z1</accession>
<name>A0A0H2S6Z1_9AGAM</name>
<evidence type="ECO:0000313" key="2">
    <source>
        <dbReference type="Proteomes" id="UP000053477"/>
    </source>
</evidence>